<gene>
    <name evidence="2" type="ORF">SAMN02745196_01884</name>
</gene>
<keyword evidence="3" id="KW-1185">Reference proteome</keyword>
<dbReference type="Proteomes" id="UP000184526">
    <property type="component" value="Unassembled WGS sequence"/>
</dbReference>
<accession>A0A1M5WUS3</accession>
<reference evidence="2 3" key="1">
    <citation type="submission" date="2016-11" db="EMBL/GenBank/DDBJ databases">
        <authorList>
            <person name="Jaros S."/>
            <person name="Januszkiewicz K."/>
            <person name="Wedrychowicz H."/>
        </authorList>
    </citation>
    <scope>NUCLEOTIDE SEQUENCE [LARGE SCALE GENOMIC DNA]</scope>
    <source>
        <strain evidence="2 3">DSM 3089</strain>
    </source>
</reference>
<dbReference type="Pfam" id="PF17099">
    <property type="entry name" value="TrpP"/>
    <property type="match status" value="1"/>
</dbReference>
<dbReference type="EMBL" id="FQXP01000006">
    <property type="protein sequence ID" value="SHH91241.1"/>
    <property type="molecule type" value="Genomic_DNA"/>
</dbReference>
<dbReference type="RefSeq" id="WP_072831765.1">
    <property type="nucleotide sequence ID" value="NZ_FQXP01000006.1"/>
</dbReference>
<evidence type="ECO:0000313" key="3">
    <source>
        <dbReference type="Proteomes" id="UP000184526"/>
    </source>
</evidence>
<feature type="transmembrane region" description="Helical" evidence="1">
    <location>
        <begin position="133"/>
        <end position="159"/>
    </location>
</feature>
<name>A0A1M5WUS3_9CLOT</name>
<feature type="transmembrane region" description="Helical" evidence="1">
    <location>
        <begin position="6"/>
        <end position="30"/>
    </location>
</feature>
<evidence type="ECO:0000313" key="2">
    <source>
        <dbReference type="EMBL" id="SHH91241.1"/>
    </source>
</evidence>
<dbReference type="AlphaFoldDB" id="A0A1M5WUS3"/>
<organism evidence="2 3">
    <name type="scientific">Clostridium collagenovorans DSM 3089</name>
    <dbReference type="NCBI Taxonomy" id="1121306"/>
    <lineage>
        <taxon>Bacteria</taxon>
        <taxon>Bacillati</taxon>
        <taxon>Bacillota</taxon>
        <taxon>Clostridia</taxon>
        <taxon>Eubacteriales</taxon>
        <taxon>Clostridiaceae</taxon>
        <taxon>Clostridium</taxon>
    </lineage>
</organism>
<evidence type="ECO:0000256" key="1">
    <source>
        <dbReference type="SAM" id="Phobius"/>
    </source>
</evidence>
<keyword evidence="1" id="KW-1133">Transmembrane helix</keyword>
<keyword evidence="1" id="KW-0812">Transmembrane</keyword>
<feature type="transmembrane region" description="Helical" evidence="1">
    <location>
        <begin position="106"/>
        <end position="127"/>
    </location>
</feature>
<feature type="transmembrane region" description="Helical" evidence="1">
    <location>
        <begin position="51"/>
        <end position="71"/>
    </location>
</feature>
<sequence>MKTKKLVLSAVLLAVGLLLHYIVPGIFMGMKPDLLLSMMFVAVIVNEDFKSALVTGLVAGFLTALTTTFPGGQIPNIIDKFITVLVVYGLNTILGNKISNIIKTCIISVLGTLVSGTIFLGSAYLIVGLPTSFTALFLTVVLPATLLNSVAVLFLLSVVQRSMRLVSYSK</sequence>
<protein>
    <submittedName>
        <fullName evidence="2">Tryptophan transporter TrpP</fullName>
    </submittedName>
</protein>
<proteinExistence type="predicted"/>
<dbReference type="InterPro" id="IPR031360">
    <property type="entry name" value="TrpP"/>
</dbReference>
<keyword evidence="1" id="KW-0472">Membrane</keyword>
<dbReference type="OrthoDB" id="2243651at2"/>
<dbReference type="STRING" id="1121306.SAMN02745196_01884"/>
<dbReference type="Gene3D" id="1.10.1760.20">
    <property type="match status" value="1"/>
</dbReference>